<evidence type="ECO:0000313" key="1">
    <source>
        <dbReference type="EMBL" id="GKT37857.1"/>
    </source>
</evidence>
<reference evidence="1" key="1">
    <citation type="submission" date="2022-03" db="EMBL/GenBank/DDBJ databases">
        <title>Draft genome sequence of Aduncisulcus paluster, a free-living microaerophilic Fornicata.</title>
        <authorList>
            <person name="Yuyama I."/>
            <person name="Kume K."/>
            <person name="Tamura T."/>
            <person name="Inagaki Y."/>
            <person name="Hashimoto T."/>
        </authorList>
    </citation>
    <scope>NUCLEOTIDE SEQUENCE</scope>
    <source>
        <strain evidence="1">NY0171</strain>
    </source>
</reference>
<name>A0ABQ5KZS3_9EUKA</name>
<protein>
    <submittedName>
        <fullName evidence="1">Uncharacterized protein</fullName>
    </submittedName>
</protein>
<keyword evidence="2" id="KW-1185">Reference proteome</keyword>
<accession>A0ABQ5KZS3</accession>
<evidence type="ECO:0000313" key="2">
    <source>
        <dbReference type="Proteomes" id="UP001057375"/>
    </source>
</evidence>
<proteinExistence type="predicted"/>
<sequence length="31" mass="3513">MVRKFVKLTCKLTGPQKEAPTQARMLDDLPP</sequence>
<gene>
    <name evidence="1" type="ORF">ADUPG1_003795</name>
</gene>
<comment type="caution">
    <text evidence="1">The sequence shown here is derived from an EMBL/GenBank/DDBJ whole genome shotgun (WGS) entry which is preliminary data.</text>
</comment>
<feature type="non-terminal residue" evidence="1">
    <location>
        <position position="31"/>
    </location>
</feature>
<dbReference type="EMBL" id="BQXS01005348">
    <property type="protein sequence ID" value="GKT37857.1"/>
    <property type="molecule type" value="Genomic_DNA"/>
</dbReference>
<organism evidence="1 2">
    <name type="scientific">Aduncisulcus paluster</name>
    <dbReference type="NCBI Taxonomy" id="2918883"/>
    <lineage>
        <taxon>Eukaryota</taxon>
        <taxon>Metamonada</taxon>
        <taxon>Carpediemonas-like organisms</taxon>
        <taxon>Aduncisulcus</taxon>
    </lineage>
</organism>
<dbReference type="Proteomes" id="UP001057375">
    <property type="component" value="Unassembled WGS sequence"/>
</dbReference>